<feature type="transmembrane region" description="Helical" evidence="1">
    <location>
        <begin position="45"/>
        <end position="66"/>
    </location>
</feature>
<feature type="transmembrane region" description="Helical" evidence="1">
    <location>
        <begin position="107"/>
        <end position="129"/>
    </location>
</feature>
<keyword evidence="1" id="KW-0472">Membrane</keyword>
<reference evidence="2 3" key="1">
    <citation type="submission" date="2019-06" db="EMBL/GenBank/DDBJ databases">
        <title>Genomic Encyclopedia of Type Strains, Phase IV (KMG-V): Genome sequencing to study the core and pangenomes of soil and plant-associated prokaryotes.</title>
        <authorList>
            <person name="Whitman W."/>
        </authorList>
    </citation>
    <scope>NUCLEOTIDE SEQUENCE [LARGE SCALE GENOMIC DNA]</scope>
    <source>
        <strain evidence="2 3">BR 10556</strain>
    </source>
</reference>
<feature type="transmembrane region" description="Helical" evidence="1">
    <location>
        <begin position="141"/>
        <end position="159"/>
    </location>
</feature>
<dbReference type="STRING" id="1399419.A5906_23700"/>
<protein>
    <submittedName>
        <fullName evidence="2">Uncharacterized protein</fullName>
    </submittedName>
</protein>
<keyword evidence="3" id="KW-1185">Reference proteome</keyword>
<evidence type="ECO:0000256" key="1">
    <source>
        <dbReference type="SAM" id="Phobius"/>
    </source>
</evidence>
<keyword evidence="1" id="KW-1133">Transmembrane helix</keyword>
<accession>A0A560JF28</accession>
<dbReference type="EMBL" id="VITW01000009">
    <property type="protein sequence ID" value="TWB69636.1"/>
    <property type="molecule type" value="Genomic_DNA"/>
</dbReference>
<feature type="transmembrane region" description="Helical" evidence="1">
    <location>
        <begin position="78"/>
        <end position="101"/>
    </location>
</feature>
<dbReference type="AlphaFoldDB" id="A0A560JF28"/>
<sequence length="192" mass="19840">MPQLRRVCVQHLLCAAVVVEGATHKPIDGASTMLALGLVLNTLGIGLFCWAIFALAVYALPFFVALNVGMVAFHGGAGLLGALLVGIGSGGLVLVIGQFTVVAGRSLILRILVPAAFSIPAAVAGYQVAFALSHIGMPLPAWRQVFACMGAVSACWTAWARLNASAETCSFEPNGQAANLSQPALPATRSKR</sequence>
<evidence type="ECO:0000313" key="2">
    <source>
        <dbReference type="EMBL" id="TWB69636.1"/>
    </source>
</evidence>
<dbReference type="RefSeq" id="WP_245326598.1">
    <property type="nucleotide sequence ID" value="NZ_LWIG01000003.1"/>
</dbReference>
<organism evidence="2 3">
    <name type="scientific">Bradyrhizobium sacchari</name>
    <dbReference type="NCBI Taxonomy" id="1399419"/>
    <lineage>
        <taxon>Bacteria</taxon>
        <taxon>Pseudomonadati</taxon>
        <taxon>Pseudomonadota</taxon>
        <taxon>Alphaproteobacteria</taxon>
        <taxon>Hyphomicrobiales</taxon>
        <taxon>Nitrobacteraceae</taxon>
        <taxon>Bradyrhizobium</taxon>
    </lineage>
</organism>
<proteinExistence type="predicted"/>
<name>A0A560JF28_9BRAD</name>
<dbReference type="Proteomes" id="UP000315914">
    <property type="component" value="Unassembled WGS sequence"/>
</dbReference>
<gene>
    <name evidence="2" type="ORF">FBZ95_109233</name>
</gene>
<comment type="caution">
    <text evidence="2">The sequence shown here is derived from an EMBL/GenBank/DDBJ whole genome shotgun (WGS) entry which is preliminary data.</text>
</comment>
<evidence type="ECO:0000313" key="3">
    <source>
        <dbReference type="Proteomes" id="UP000315914"/>
    </source>
</evidence>
<keyword evidence="1" id="KW-0812">Transmembrane</keyword>